<proteinExistence type="predicted"/>
<gene>
    <name evidence="2" type="ORF">BJ554DRAFT_3987</name>
</gene>
<feature type="region of interest" description="Disordered" evidence="1">
    <location>
        <begin position="25"/>
        <end position="50"/>
    </location>
</feature>
<dbReference type="SUPFAM" id="SSF54631">
    <property type="entry name" value="CBS-domain pair"/>
    <property type="match status" value="1"/>
</dbReference>
<dbReference type="Proteomes" id="UP000673691">
    <property type="component" value="Unassembled WGS sequence"/>
</dbReference>
<sequence>MASIIRLTYGQLAFSPAWRMSHPHSVATRPARHNAPAADPRHTSKRGNLFGSSGMGKRITDITPAELAAALPKKKQRLVVTAPSVTVGETLQLLAKHDILSLAIFSTYRPDQVVNIVNVKDLVGHILGINDRAAKAADEQPINPKATFNPQEAVARLRQNIEAVMTLDADKESYRVLEAEMTEPLGPIIEAFGHQNAHRALAIDHVNGAEPFVLSQTDVLLYVRERPEVRGCLAGRRRATELRAAGASS</sequence>
<evidence type="ECO:0000313" key="3">
    <source>
        <dbReference type="Proteomes" id="UP000673691"/>
    </source>
</evidence>
<dbReference type="AlphaFoldDB" id="A0A8H8DFV1"/>
<dbReference type="InterPro" id="IPR046342">
    <property type="entry name" value="CBS_dom_sf"/>
</dbReference>
<dbReference type="OrthoDB" id="449052at2759"/>
<evidence type="ECO:0000256" key="1">
    <source>
        <dbReference type="SAM" id="MobiDB-lite"/>
    </source>
</evidence>
<reference evidence="2 3" key="1">
    <citation type="journal article" name="Sci. Rep.">
        <title>Genome-scale phylogenetic analyses confirm Olpidium as the closest living zoosporic fungus to the non-flagellated, terrestrial fungi.</title>
        <authorList>
            <person name="Chang Y."/>
            <person name="Rochon D."/>
            <person name="Sekimoto S."/>
            <person name="Wang Y."/>
            <person name="Chovatia M."/>
            <person name="Sandor L."/>
            <person name="Salamov A."/>
            <person name="Grigoriev I.V."/>
            <person name="Stajich J.E."/>
            <person name="Spatafora J.W."/>
        </authorList>
    </citation>
    <scope>NUCLEOTIDE SEQUENCE [LARGE SCALE GENOMIC DNA]</scope>
    <source>
        <strain evidence="2">S191</strain>
    </source>
</reference>
<comment type="caution">
    <text evidence="2">The sequence shown here is derived from an EMBL/GenBank/DDBJ whole genome shotgun (WGS) entry which is preliminary data.</text>
</comment>
<keyword evidence="3" id="KW-1185">Reference proteome</keyword>
<dbReference type="Gene3D" id="3.10.580.10">
    <property type="entry name" value="CBS-domain"/>
    <property type="match status" value="1"/>
</dbReference>
<accession>A0A8H8DFV1</accession>
<evidence type="ECO:0008006" key="4">
    <source>
        <dbReference type="Google" id="ProtNLM"/>
    </source>
</evidence>
<name>A0A8H8DFV1_9FUNG</name>
<evidence type="ECO:0000313" key="2">
    <source>
        <dbReference type="EMBL" id="KAG5456307.1"/>
    </source>
</evidence>
<dbReference type="EMBL" id="JAEFCI010011944">
    <property type="protein sequence ID" value="KAG5456307.1"/>
    <property type="molecule type" value="Genomic_DNA"/>
</dbReference>
<protein>
    <recommendedName>
        <fullName evidence="4">CBS domain-containing protein</fullName>
    </recommendedName>
</protein>
<organism evidence="2 3">
    <name type="scientific">Olpidium bornovanus</name>
    <dbReference type="NCBI Taxonomy" id="278681"/>
    <lineage>
        <taxon>Eukaryota</taxon>
        <taxon>Fungi</taxon>
        <taxon>Fungi incertae sedis</taxon>
        <taxon>Olpidiomycota</taxon>
        <taxon>Olpidiomycotina</taxon>
        <taxon>Olpidiomycetes</taxon>
        <taxon>Olpidiales</taxon>
        <taxon>Olpidiaceae</taxon>
        <taxon>Olpidium</taxon>
    </lineage>
</organism>